<dbReference type="GO" id="GO:0003712">
    <property type="term" value="F:transcription coregulator activity"/>
    <property type="evidence" value="ECO:0007669"/>
    <property type="project" value="TreeGrafter"/>
</dbReference>
<evidence type="ECO:0000256" key="7">
    <source>
        <dbReference type="ARBA" id="ARBA00023163"/>
    </source>
</evidence>
<evidence type="ECO:0000256" key="6">
    <source>
        <dbReference type="ARBA" id="ARBA00023015"/>
    </source>
</evidence>
<evidence type="ECO:0000256" key="3">
    <source>
        <dbReference type="ARBA" id="ARBA00006922"/>
    </source>
</evidence>
<dbReference type="PANTHER" id="PTHR28246">
    <property type="entry name" value="G1-SPECIFIC TRANSCRIPTIONAL REPRESSOR WHI5-RELATED"/>
    <property type="match status" value="1"/>
</dbReference>
<keyword evidence="8" id="KW-0539">Nucleus</keyword>
<dbReference type="GO" id="GO:0005737">
    <property type="term" value="C:cytoplasm"/>
    <property type="evidence" value="ECO:0007669"/>
    <property type="project" value="UniProtKB-SubCell"/>
</dbReference>
<feature type="compositionally biased region" description="Polar residues" evidence="9">
    <location>
        <begin position="285"/>
        <end position="294"/>
    </location>
</feature>
<evidence type="ECO:0000313" key="10">
    <source>
        <dbReference type="EMBL" id="KAF2668454.1"/>
    </source>
</evidence>
<proteinExistence type="inferred from homology"/>
<evidence type="ECO:0000256" key="9">
    <source>
        <dbReference type="SAM" id="MobiDB-lite"/>
    </source>
</evidence>
<keyword evidence="5" id="KW-0678">Repressor</keyword>
<sequence>MAEQPASAPALAAAHIKESSPYSSQSSPPQLQVPSLIKTSSSVSTTTIDTEALSPLLVEEQGFLSDSSQPLHRPVILRESSSSSDATGSDDSAFTDPASLNKGSKRTASGTVKPPSPTRAVPPTERSETVKKDLKVGELSSKLRTRLKYAMMKVQNGWEGQSLDQVEQLSQSQLSSPASPASAFTRRGSISSDAYILSPMPRTSPTHLSQILQHHIQSPPFPDSPHHNSNAWPSPLAPAAQIISPKRNSRRSSGSRFPPVLSRSGFSAEARRHNGPMSPVRLDPSFQSPSLQNQAEKDAVETLLFMSSPNNSSNMKNGSSRSPGGRAKRVEFSPRVEWN</sequence>
<keyword evidence="6" id="KW-0805">Transcription regulation</keyword>
<evidence type="ECO:0000256" key="5">
    <source>
        <dbReference type="ARBA" id="ARBA00022491"/>
    </source>
</evidence>
<keyword evidence="11" id="KW-1185">Reference proteome</keyword>
<evidence type="ECO:0008006" key="12">
    <source>
        <dbReference type="Google" id="ProtNLM"/>
    </source>
</evidence>
<feature type="region of interest" description="Disordered" evidence="9">
    <location>
        <begin position="64"/>
        <end position="133"/>
    </location>
</feature>
<dbReference type="Pfam" id="PF08528">
    <property type="entry name" value="Whi5"/>
    <property type="match status" value="1"/>
</dbReference>
<keyword evidence="7" id="KW-0804">Transcription</keyword>
<dbReference type="InterPro" id="IPR039198">
    <property type="entry name" value="Srl3/Whi5"/>
</dbReference>
<accession>A0A6A6UBZ7</accession>
<dbReference type="OrthoDB" id="2359117at2759"/>
<dbReference type="GO" id="GO:0000082">
    <property type="term" value="P:G1/S transition of mitotic cell cycle"/>
    <property type="evidence" value="ECO:0007669"/>
    <property type="project" value="InterPro"/>
</dbReference>
<dbReference type="Proteomes" id="UP000799302">
    <property type="component" value="Unassembled WGS sequence"/>
</dbReference>
<feature type="compositionally biased region" description="Low complexity" evidence="9">
    <location>
        <begin position="307"/>
        <end position="322"/>
    </location>
</feature>
<gene>
    <name evidence="10" type="ORF">BT63DRAFT_456095</name>
</gene>
<dbReference type="GO" id="GO:0033309">
    <property type="term" value="C:SBF transcription complex"/>
    <property type="evidence" value="ECO:0007669"/>
    <property type="project" value="TreeGrafter"/>
</dbReference>
<evidence type="ECO:0000256" key="8">
    <source>
        <dbReference type="ARBA" id="ARBA00023242"/>
    </source>
</evidence>
<feature type="compositionally biased region" description="Low complexity" evidence="9">
    <location>
        <begin position="80"/>
        <end position="96"/>
    </location>
</feature>
<feature type="region of interest" description="Disordered" evidence="9">
    <location>
        <begin position="216"/>
        <end position="339"/>
    </location>
</feature>
<dbReference type="AlphaFoldDB" id="A0A6A6UBZ7"/>
<name>A0A6A6UBZ7_9PEZI</name>
<comment type="similarity">
    <text evidence="3">Belongs to the WHI5/NRM1 family.</text>
</comment>
<feature type="compositionally biased region" description="Basic and acidic residues" evidence="9">
    <location>
        <begin position="328"/>
        <end position="339"/>
    </location>
</feature>
<reference evidence="10" key="1">
    <citation type="journal article" date="2020" name="Stud. Mycol.">
        <title>101 Dothideomycetes genomes: a test case for predicting lifestyles and emergence of pathogens.</title>
        <authorList>
            <person name="Haridas S."/>
            <person name="Albert R."/>
            <person name="Binder M."/>
            <person name="Bloem J."/>
            <person name="Labutti K."/>
            <person name="Salamov A."/>
            <person name="Andreopoulos B."/>
            <person name="Baker S."/>
            <person name="Barry K."/>
            <person name="Bills G."/>
            <person name="Bluhm B."/>
            <person name="Cannon C."/>
            <person name="Castanera R."/>
            <person name="Culley D."/>
            <person name="Daum C."/>
            <person name="Ezra D."/>
            <person name="Gonzalez J."/>
            <person name="Henrissat B."/>
            <person name="Kuo A."/>
            <person name="Liang C."/>
            <person name="Lipzen A."/>
            <person name="Lutzoni F."/>
            <person name="Magnuson J."/>
            <person name="Mondo S."/>
            <person name="Nolan M."/>
            <person name="Ohm R."/>
            <person name="Pangilinan J."/>
            <person name="Park H.-J."/>
            <person name="Ramirez L."/>
            <person name="Alfaro M."/>
            <person name="Sun H."/>
            <person name="Tritt A."/>
            <person name="Yoshinaga Y."/>
            <person name="Zwiers L.-H."/>
            <person name="Turgeon B."/>
            <person name="Goodwin S."/>
            <person name="Spatafora J."/>
            <person name="Crous P."/>
            <person name="Grigoriev I."/>
        </authorList>
    </citation>
    <scope>NUCLEOTIDE SEQUENCE</scope>
    <source>
        <strain evidence="10">CBS 115976</strain>
    </source>
</reference>
<dbReference type="PANTHER" id="PTHR28246:SF1">
    <property type="entry name" value="G1-SPECIFIC TRANSCRIPTIONAL REPRESSOR WHI5-RELATED"/>
    <property type="match status" value="1"/>
</dbReference>
<feature type="region of interest" description="Disordered" evidence="9">
    <location>
        <begin position="1"/>
        <end position="45"/>
    </location>
</feature>
<evidence type="ECO:0000256" key="2">
    <source>
        <dbReference type="ARBA" id="ARBA00004496"/>
    </source>
</evidence>
<dbReference type="EMBL" id="MU004236">
    <property type="protein sequence ID" value="KAF2668454.1"/>
    <property type="molecule type" value="Genomic_DNA"/>
</dbReference>
<dbReference type="InterPro" id="IPR013734">
    <property type="entry name" value="TF_Nrm1/Whi5"/>
</dbReference>
<evidence type="ECO:0000256" key="4">
    <source>
        <dbReference type="ARBA" id="ARBA00022490"/>
    </source>
</evidence>
<comment type="subcellular location">
    <subcellularLocation>
        <location evidence="2">Cytoplasm</location>
    </subcellularLocation>
    <subcellularLocation>
        <location evidence="1">Nucleus</location>
    </subcellularLocation>
</comment>
<evidence type="ECO:0000313" key="11">
    <source>
        <dbReference type="Proteomes" id="UP000799302"/>
    </source>
</evidence>
<keyword evidence="4" id="KW-0963">Cytoplasm</keyword>
<evidence type="ECO:0000256" key="1">
    <source>
        <dbReference type="ARBA" id="ARBA00004123"/>
    </source>
</evidence>
<organism evidence="10 11">
    <name type="scientific">Microthyrium microscopicum</name>
    <dbReference type="NCBI Taxonomy" id="703497"/>
    <lineage>
        <taxon>Eukaryota</taxon>
        <taxon>Fungi</taxon>
        <taxon>Dikarya</taxon>
        <taxon>Ascomycota</taxon>
        <taxon>Pezizomycotina</taxon>
        <taxon>Dothideomycetes</taxon>
        <taxon>Dothideomycetes incertae sedis</taxon>
        <taxon>Microthyriales</taxon>
        <taxon>Microthyriaceae</taxon>
        <taxon>Microthyrium</taxon>
    </lineage>
</organism>
<protein>
    <recommendedName>
        <fullName evidence="12">Cyclin-dependent kinase</fullName>
    </recommendedName>
</protein>